<evidence type="ECO:0000256" key="4">
    <source>
        <dbReference type="ARBA" id="ARBA00022840"/>
    </source>
</evidence>
<evidence type="ECO:0000256" key="5">
    <source>
        <dbReference type="ARBA" id="ARBA00023266"/>
    </source>
</evidence>
<dbReference type="GO" id="GO:0004756">
    <property type="term" value="F:selenide, water dikinase activity"/>
    <property type="evidence" value="ECO:0007669"/>
    <property type="project" value="TreeGrafter"/>
</dbReference>
<dbReference type="NCBIfam" id="NF002098">
    <property type="entry name" value="PRK00943.1"/>
    <property type="match status" value="1"/>
</dbReference>
<proteinExistence type="predicted"/>
<dbReference type="PIRSF" id="PIRSF036407">
    <property type="entry name" value="Selenphspht_syn"/>
    <property type="match status" value="1"/>
</dbReference>
<dbReference type="PANTHER" id="PTHR10256:SF0">
    <property type="entry name" value="INACTIVE SELENIDE, WATER DIKINASE-LIKE PROTEIN-RELATED"/>
    <property type="match status" value="1"/>
</dbReference>
<accession>A0A0A8B4C3</accession>
<dbReference type="SUPFAM" id="SSF56042">
    <property type="entry name" value="PurM C-terminal domain-like"/>
    <property type="match status" value="1"/>
</dbReference>
<dbReference type="InterPro" id="IPR036921">
    <property type="entry name" value="PurM-like_N_sf"/>
</dbReference>
<sequence length="323" mass="34130">MPAADQDLMLGFETSDDAAVYKLNDTQAAILTVDFLTPIADDPYEFGRIAAANALSDVFAMGAKPLCALNILALSVKLGAEVAGQIMRGGSDAVSEAGAFLVGGHSIDDNEPKYGLAVFGVVEPEKVVRNAGALPGDRLYLTKPLGTGILSQAFRNGRITGEQFQVAIDSMMELNAAGGRAMTAAGAHAATDVTGFALAGHLHEMLTASGVGVCLDWQRIPLFDGAWRLCCDQVRPGRTKSVAAFCRPFVDQGGLSDEEFDNRMAIVCDPQTSGGLLVAVAPEDARTFEEVFARESGRTCACIGTFVEDPACRIRFSDAEPMR</sequence>
<dbReference type="KEGG" id="cbac:JI75_02070"/>
<evidence type="ECO:0000259" key="6">
    <source>
        <dbReference type="Pfam" id="PF00586"/>
    </source>
</evidence>
<dbReference type="STRING" id="1531429.JI75_02070"/>
<dbReference type="EMBL" id="CP009302">
    <property type="protein sequence ID" value="AJC11648.1"/>
    <property type="molecule type" value="Genomic_DNA"/>
</dbReference>
<dbReference type="InterPro" id="IPR010918">
    <property type="entry name" value="PurM-like_C_dom"/>
</dbReference>
<dbReference type="SUPFAM" id="SSF55326">
    <property type="entry name" value="PurM N-terminal domain-like"/>
    <property type="match status" value="1"/>
</dbReference>
<dbReference type="Pfam" id="PF02769">
    <property type="entry name" value="AIRS_C"/>
    <property type="match status" value="1"/>
</dbReference>
<name>A0A0A8B4C3_9ACTN</name>
<dbReference type="Gene3D" id="3.90.650.10">
    <property type="entry name" value="PurM-like C-terminal domain"/>
    <property type="match status" value="1"/>
</dbReference>
<reference evidence="9" key="1">
    <citation type="submission" date="2014-08" db="EMBL/GenBank/DDBJ databases">
        <title>Coriobacteriaceae sp. complete genome.</title>
        <authorList>
            <person name="Looft T."/>
            <person name="Bayles D.O."/>
            <person name="Stanton T.B."/>
        </authorList>
    </citation>
    <scope>NUCLEOTIDE SEQUENCE [LARGE SCALE GENOMIC DNA]</scope>
    <source>
        <strain evidence="9">68-1-3</strain>
    </source>
</reference>
<dbReference type="GO" id="GO:0016260">
    <property type="term" value="P:selenocysteine biosynthetic process"/>
    <property type="evidence" value="ECO:0007669"/>
    <property type="project" value="TreeGrafter"/>
</dbReference>
<dbReference type="GO" id="GO:0005737">
    <property type="term" value="C:cytoplasm"/>
    <property type="evidence" value="ECO:0007669"/>
    <property type="project" value="TreeGrafter"/>
</dbReference>
<evidence type="ECO:0000259" key="7">
    <source>
        <dbReference type="Pfam" id="PF02769"/>
    </source>
</evidence>
<reference evidence="8 9" key="2">
    <citation type="journal article" date="2015" name="Genome Announc.">
        <title>Complete Genome Sequence of Coriobacteriaceae Strain 68-1-3, a Novel Mucus-Degrading Isolate from the Swine Intestinal Tract.</title>
        <authorList>
            <person name="Looft T."/>
            <person name="Bayles D.O."/>
            <person name="Alt D.P."/>
            <person name="Stanton T.B."/>
        </authorList>
    </citation>
    <scope>NUCLEOTIDE SEQUENCE [LARGE SCALE GENOMIC DNA]</scope>
    <source>
        <strain evidence="8 9">68-1-3</strain>
    </source>
</reference>
<evidence type="ECO:0000256" key="2">
    <source>
        <dbReference type="ARBA" id="ARBA00022741"/>
    </source>
</evidence>
<dbReference type="InterPro" id="IPR004536">
    <property type="entry name" value="SPS/SelD"/>
</dbReference>
<dbReference type="InterPro" id="IPR036676">
    <property type="entry name" value="PurM-like_C_sf"/>
</dbReference>
<keyword evidence="9" id="KW-1185">Reference proteome</keyword>
<organism evidence="8 9">
    <name type="scientific">Berryella intestinalis</name>
    <dbReference type="NCBI Taxonomy" id="1531429"/>
    <lineage>
        <taxon>Bacteria</taxon>
        <taxon>Bacillati</taxon>
        <taxon>Actinomycetota</taxon>
        <taxon>Coriobacteriia</taxon>
        <taxon>Eggerthellales</taxon>
        <taxon>Eggerthellaceae</taxon>
        <taxon>Berryella</taxon>
    </lineage>
</organism>
<dbReference type="GO" id="GO:0005524">
    <property type="term" value="F:ATP binding"/>
    <property type="evidence" value="ECO:0007669"/>
    <property type="project" value="UniProtKB-KW"/>
</dbReference>
<dbReference type="Proteomes" id="UP000031121">
    <property type="component" value="Chromosome"/>
</dbReference>
<dbReference type="Gene3D" id="3.30.1330.10">
    <property type="entry name" value="PurM-like, N-terminal domain"/>
    <property type="match status" value="1"/>
</dbReference>
<keyword evidence="1" id="KW-0808">Transferase</keyword>
<protein>
    <submittedName>
        <fullName evidence="8">Segregation protein B</fullName>
    </submittedName>
</protein>
<dbReference type="PANTHER" id="PTHR10256">
    <property type="entry name" value="SELENIDE, WATER DIKINASE"/>
    <property type="match status" value="1"/>
</dbReference>
<feature type="domain" description="PurM-like N-terminal" evidence="6">
    <location>
        <begin position="16"/>
        <end position="122"/>
    </location>
</feature>
<dbReference type="HOGENOM" id="CLU_032859_0_1_11"/>
<dbReference type="Pfam" id="PF00586">
    <property type="entry name" value="AIRS"/>
    <property type="match status" value="1"/>
</dbReference>
<keyword evidence="5" id="KW-0711">Selenium</keyword>
<keyword evidence="2" id="KW-0547">Nucleotide-binding</keyword>
<dbReference type="CDD" id="cd02195">
    <property type="entry name" value="SelD"/>
    <property type="match status" value="1"/>
</dbReference>
<gene>
    <name evidence="8" type="ORF">JI75_02070</name>
</gene>
<dbReference type="InterPro" id="IPR016188">
    <property type="entry name" value="PurM-like_N"/>
</dbReference>
<dbReference type="NCBIfam" id="TIGR00476">
    <property type="entry name" value="selD"/>
    <property type="match status" value="1"/>
</dbReference>
<feature type="domain" description="PurM-like C-terminal" evidence="7">
    <location>
        <begin position="135"/>
        <end position="314"/>
    </location>
</feature>
<keyword evidence="3" id="KW-0418">Kinase</keyword>
<evidence type="ECO:0000256" key="3">
    <source>
        <dbReference type="ARBA" id="ARBA00022777"/>
    </source>
</evidence>
<keyword evidence="4" id="KW-0067">ATP-binding</keyword>
<dbReference type="AlphaFoldDB" id="A0A0A8B4C3"/>
<evidence type="ECO:0000313" key="9">
    <source>
        <dbReference type="Proteomes" id="UP000031121"/>
    </source>
</evidence>
<evidence type="ECO:0000256" key="1">
    <source>
        <dbReference type="ARBA" id="ARBA00022679"/>
    </source>
</evidence>
<evidence type="ECO:0000313" key="8">
    <source>
        <dbReference type="EMBL" id="AJC11648.1"/>
    </source>
</evidence>